<organism evidence="7 8">
    <name type="scientific">Triangularia setosa</name>
    <dbReference type="NCBI Taxonomy" id="2587417"/>
    <lineage>
        <taxon>Eukaryota</taxon>
        <taxon>Fungi</taxon>
        <taxon>Dikarya</taxon>
        <taxon>Ascomycota</taxon>
        <taxon>Pezizomycotina</taxon>
        <taxon>Sordariomycetes</taxon>
        <taxon>Sordariomycetidae</taxon>
        <taxon>Sordariales</taxon>
        <taxon>Podosporaceae</taxon>
        <taxon>Triangularia</taxon>
    </lineage>
</organism>
<reference evidence="7" key="2">
    <citation type="submission" date="2023-05" db="EMBL/GenBank/DDBJ databases">
        <authorList>
            <consortium name="Lawrence Berkeley National Laboratory"/>
            <person name="Steindorff A."/>
            <person name="Hensen N."/>
            <person name="Bonometti L."/>
            <person name="Westerberg I."/>
            <person name="Brannstrom I.O."/>
            <person name="Guillou S."/>
            <person name="Cros-Aarteil S."/>
            <person name="Calhoun S."/>
            <person name="Haridas S."/>
            <person name="Kuo A."/>
            <person name="Mondo S."/>
            <person name="Pangilinan J."/>
            <person name="Riley R."/>
            <person name="Labutti K."/>
            <person name="Andreopoulos B."/>
            <person name="Lipzen A."/>
            <person name="Chen C."/>
            <person name="Yanf M."/>
            <person name="Daum C."/>
            <person name="Ng V."/>
            <person name="Clum A."/>
            <person name="Ohm R."/>
            <person name="Martin F."/>
            <person name="Silar P."/>
            <person name="Natvig D."/>
            <person name="Lalanne C."/>
            <person name="Gautier V."/>
            <person name="Ament-Velasquez S.L."/>
            <person name="Kruys A."/>
            <person name="Hutchinson M.I."/>
            <person name="Powell A.J."/>
            <person name="Barry K."/>
            <person name="Miller A.N."/>
            <person name="Grigoriev I.V."/>
            <person name="Debuchy R."/>
            <person name="Gladieux P."/>
            <person name="Thoren M.H."/>
            <person name="Johannesson H."/>
        </authorList>
    </citation>
    <scope>NUCLEOTIDE SEQUENCE</scope>
    <source>
        <strain evidence="7">CBS 892.96</strain>
    </source>
</reference>
<evidence type="ECO:0000256" key="3">
    <source>
        <dbReference type="ARBA" id="ARBA00022827"/>
    </source>
</evidence>
<keyword evidence="2" id="KW-0285">Flavoprotein</keyword>
<keyword evidence="4" id="KW-0560">Oxidoreductase</keyword>
<keyword evidence="8" id="KW-1185">Reference proteome</keyword>
<comment type="cofactor">
    <cofactor evidence="1">
        <name>FAD</name>
        <dbReference type="ChEBI" id="CHEBI:57692"/>
    </cofactor>
</comment>
<feature type="transmembrane region" description="Helical" evidence="6">
    <location>
        <begin position="31"/>
        <end position="49"/>
    </location>
</feature>
<name>A0AAN6WJU7_9PEZI</name>
<evidence type="ECO:0000256" key="1">
    <source>
        <dbReference type="ARBA" id="ARBA00001974"/>
    </source>
</evidence>
<keyword evidence="6" id="KW-0472">Membrane</keyword>
<protein>
    <submittedName>
        <fullName evidence="7">FAD dependent oxidoreductase</fullName>
    </submittedName>
</protein>
<evidence type="ECO:0000256" key="2">
    <source>
        <dbReference type="ARBA" id="ARBA00022630"/>
    </source>
</evidence>
<dbReference type="PANTHER" id="PTHR11530">
    <property type="entry name" value="D-AMINO ACID OXIDASE"/>
    <property type="match status" value="1"/>
</dbReference>
<dbReference type="InterPro" id="IPR023209">
    <property type="entry name" value="DAO"/>
</dbReference>
<comment type="caution">
    <text evidence="7">The sequence shown here is derived from an EMBL/GenBank/DDBJ whole genome shotgun (WGS) entry which is preliminary data.</text>
</comment>
<keyword evidence="6" id="KW-0812">Transmembrane</keyword>
<dbReference type="EMBL" id="MU866086">
    <property type="protein sequence ID" value="KAK4181457.1"/>
    <property type="molecule type" value="Genomic_DNA"/>
</dbReference>
<evidence type="ECO:0000313" key="8">
    <source>
        <dbReference type="Proteomes" id="UP001302321"/>
    </source>
</evidence>
<dbReference type="PANTHER" id="PTHR11530:SF25">
    <property type="entry name" value="FAD DEPENDENT OXIDOREDUCTASE DOMAIN-CONTAINING PROTEIN"/>
    <property type="match status" value="1"/>
</dbReference>
<evidence type="ECO:0000313" key="7">
    <source>
        <dbReference type="EMBL" id="KAK4181457.1"/>
    </source>
</evidence>
<feature type="compositionally biased region" description="Pro residues" evidence="5">
    <location>
        <begin position="301"/>
        <end position="321"/>
    </location>
</feature>
<feature type="region of interest" description="Disordered" evidence="5">
    <location>
        <begin position="293"/>
        <end position="332"/>
    </location>
</feature>
<dbReference type="GO" id="GO:0005737">
    <property type="term" value="C:cytoplasm"/>
    <property type="evidence" value="ECO:0007669"/>
    <property type="project" value="TreeGrafter"/>
</dbReference>
<dbReference type="GO" id="GO:0071949">
    <property type="term" value="F:FAD binding"/>
    <property type="evidence" value="ECO:0007669"/>
    <property type="project" value="InterPro"/>
</dbReference>
<evidence type="ECO:0000256" key="4">
    <source>
        <dbReference type="ARBA" id="ARBA00023002"/>
    </source>
</evidence>
<proteinExistence type="predicted"/>
<dbReference type="GO" id="GO:0003884">
    <property type="term" value="F:D-amino-acid oxidase activity"/>
    <property type="evidence" value="ECO:0007669"/>
    <property type="project" value="InterPro"/>
</dbReference>
<dbReference type="GO" id="GO:0019478">
    <property type="term" value="P:D-amino acid catabolic process"/>
    <property type="evidence" value="ECO:0007669"/>
    <property type="project" value="TreeGrafter"/>
</dbReference>
<dbReference type="Proteomes" id="UP001302321">
    <property type="component" value="Unassembled WGS sequence"/>
</dbReference>
<dbReference type="AlphaFoldDB" id="A0AAN6WJU7"/>
<gene>
    <name evidence="7" type="ORF">QBC36DRAFT_285574</name>
</gene>
<keyword evidence="6" id="KW-1133">Transmembrane helix</keyword>
<dbReference type="Gene3D" id="3.40.50.720">
    <property type="entry name" value="NAD(P)-binding Rossmann-like Domain"/>
    <property type="match status" value="2"/>
</dbReference>
<reference evidence="7" key="1">
    <citation type="journal article" date="2023" name="Mol. Phylogenet. Evol.">
        <title>Genome-scale phylogeny and comparative genomics of the fungal order Sordariales.</title>
        <authorList>
            <person name="Hensen N."/>
            <person name="Bonometti L."/>
            <person name="Westerberg I."/>
            <person name="Brannstrom I.O."/>
            <person name="Guillou S."/>
            <person name="Cros-Aarteil S."/>
            <person name="Calhoun S."/>
            <person name="Haridas S."/>
            <person name="Kuo A."/>
            <person name="Mondo S."/>
            <person name="Pangilinan J."/>
            <person name="Riley R."/>
            <person name="LaButti K."/>
            <person name="Andreopoulos B."/>
            <person name="Lipzen A."/>
            <person name="Chen C."/>
            <person name="Yan M."/>
            <person name="Daum C."/>
            <person name="Ng V."/>
            <person name="Clum A."/>
            <person name="Steindorff A."/>
            <person name="Ohm R.A."/>
            <person name="Martin F."/>
            <person name="Silar P."/>
            <person name="Natvig D.O."/>
            <person name="Lalanne C."/>
            <person name="Gautier V."/>
            <person name="Ament-Velasquez S.L."/>
            <person name="Kruys A."/>
            <person name="Hutchinson M.I."/>
            <person name="Powell A.J."/>
            <person name="Barry K."/>
            <person name="Miller A.N."/>
            <person name="Grigoriev I.V."/>
            <person name="Debuchy R."/>
            <person name="Gladieux P."/>
            <person name="Hiltunen Thoren M."/>
            <person name="Johannesson H."/>
        </authorList>
    </citation>
    <scope>NUCLEOTIDE SEQUENCE</scope>
    <source>
        <strain evidence="7">CBS 892.96</strain>
    </source>
</reference>
<dbReference type="Gene3D" id="3.30.9.10">
    <property type="entry name" value="D-Amino Acid Oxidase, subunit A, domain 2"/>
    <property type="match status" value="1"/>
</dbReference>
<sequence>MPEPSLKSARTPKLKLLQPNNSVKKGNTNKIVLVIGGGAGGLMTAWILVDKGYRVFLVAKGVEGERMTFQIARALWEYPPGGCGLSEIEVPVLADSALTRYRVWAMQRFLFYEHLTKSTDCGSSELEWSRRARESAKDHFQKTKKREAIFDLDAGKEVEHFKDKLAVALHDIPLGEAPRSETGKALDKDDEKYMEWRKWEDALGTNRPSPHDFKLKRGCRHQAPVVDTDFAMEFLMELVKAKGEILETRESKEDLHLQERELKDDFKADIIVNASSLGARVLANDNQVLPICGAPSSSSINPPPTTTPQADPPSTSPPPSNPQTNSQADFQAKAQVASESIEFLTSNATLLPAQYNANYHTPSKTIFIVPRNETTLIVGSIIQRNNWDLSFTLKSPEVEDTWGAPRSSSQHSRISNKTKRLLPRLATLLPLQCTGVGW</sequence>
<keyword evidence="3" id="KW-0274">FAD</keyword>
<accession>A0AAN6WJU7</accession>
<evidence type="ECO:0000256" key="5">
    <source>
        <dbReference type="SAM" id="MobiDB-lite"/>
    </source>
</evidence>
<dbReference type="SUPFAM" id="SSF51971">
    <property type="entry name" value="Nucleotide-binding domain"/>
    <property type="match status" value="1"/>
</dbReference>
<evidence type="ECO:0000256" key="6">
    <source>
        <dbReference type="SAM" id="Phobius"/>
    </source>
</evidence>